<dbReference type="GO" id="GO:0016020">
    <property type="term" value="C:membrane"/>
    <property type="evidence" value="ECO:0007669"/>
    <property type="project" value="UniProtKB-SubCell"/>
</dbReference>
<feature type="transmembrane region" description="Helical" evidence="6">
    <location>
        <begin position="375"/>
        <end position="401"/>
    </location>
</feature>
<dbReference type="Proteomes" id="UP000279236">
    <property type="component" value="Unassembled WGS sequence"/>
</dbReference>
<evidence type="ECO:0000256" key="2">
    <source>
        <dbReference type="ARBA" id="ARBA00008066"/>
    </source>
</evidence>
<dbReference type="PANTHER" id="PTHR22950">
    <property type="entry name" value="AMINO ACID TRANSPORTER"/>
    <property type="match status" value="1"/>
</dbReference>
<reference evidence="8 9" key="1">
    <citation type="submission" date="2018-11" db="EMBL/GenBank/DDBJ databases">
        <title>Genome sequence of Apiotrichum porosum DSM 27194.</title>
        <authorList>
            <person name="Aliyu H."/>
            <person name="Gorte O."/>
            <person name="Ochsenreither K."/>
        </authorList>
    </citation>
    <scope>NUCLEOTIDE SEQUENCE [LARGE SCALE GENOMIC DNA]</scope>
    <source>
        <strain evidence="8 9">DSM 27194</strain>
    </source>
</reference>
<comment type="caution">
    <text evidence="8">The sequence shown here is derived from an EMBL/GenBank/DDBJ whole genome shotgun (WGS) entry which is preliminary data.</text>
</comment>
<evidence type="ECO:0000256" key="4">
    <source>
        <dbReference type="ARBA" id="ARBA00022989"/>
    </source>
</evidence>
<dbReference type="RefSeq" id="XP_028476661.1">
    <property type="nucleotide sequence ID" value="XM_028622768.1"/>
</dbReference>
<dbReference type="OrthoDB" id="40134at2759"/>
<organism evidence="8 9">
    <name type="scientific">Apiotrichum porosum</name>
    <dbReference type="NCBI Taxonomy" id="105984"/>
    <lineage>
        <taxon>Eukaryota</taxon>
        <taxon>Fungi</taxon>
        <taxon>Dikarya</taxon>
        <taxon>Basidiomycota</taxon>
        <taxon>Agaricomycotina</taxon>
        <taxon>Tremellomycetes</taxon>
        <taxon>Trichosporonales</taxon>
        <taxon>Trichosporonaceae</taxon>
        <taxon>Apiotrichum</taxon>
    </lineage>
</organism>
<feature type="transmembrane region" description="Helical" evidence="6">
    <location>
        <begin position="151"/>
        <end position="170"/>
    </location>
</feature>
<feature type="transmembrane region" description="Helical" evidence="6">
    <location>
        <begin position="309"/>
        <end position="328"/>
    </location>
</feature>
<evidence type="ECO:0000256" key="5">
    <source>
        <dbReference type="ARBA" id="ARBA00023136"/>
    </source>
</evidence>
<feature type="transmembrane region" description="Helical" evidence="6">
    <location>
        <begin position="182"/>
        <end position="206"/>
    </location>
</feature>
<dbReference type="STRING" id="105984.A0A427XUC1"/>
<keyword evidence="5 6" id="KW-0472">Membrane</keyword>
<protein>
    <recommendedName>
        <fullName evidence="7">Amino acid transporter transmembrane domain-containing protein</fullName>
    </recommendedName>
</protein>
<feature type="transmembrane region" description="Helical" evidence="6">
    <location>
        <begin position="422"/>
        <end position="447"/>
    </location>
</feature>
<feature type="transmembrane region" description="Helical" evidence="6">
    <location>
        <begin position="45"/>
        <end position="70"/>
    </location>
</feature>
<evidence type="ECO:0000313" key="8">
    <source>
        <dbReference type="EMBL" id="RSH82429.1"/>
    </source>
</evidence>
<proteinExistence type="inferred from homology"/>
<feature type="transmembrane region" description="Helical" evidence="6">
    <location>
        <begin position="349"/>
        <end position="369"/>
    </location>
</feature>
<evidence type="ECO:0000313" key="9">
    <source>
        <dbReference type="Proteomes" id="UP000279236"/>
    </source>
</evidence>
<sequence length="465" mass="49827">MTVDEKTQKFTDESPEGSYMVQAADDTKHDAVFGELGDKGPNFRAVGWVGATVLMIKSAFGLGVLSIPFVFQAVGIIPGVILIVVIECITTWSAFVLGSFKLNHRETYSLADVGRVLAGRAGEEFFSVAVCICMLFFSASGMVGVTTALNAVSTHGTCTAVFMVVVFVVSMGCASIRTLGNIAWLGWVGLISIFSAVMVMTVSVGVQDRPNDAPATGPWDKDFKLFTTPTFADAISAVATILFAAAGTPTYFGIISEMKDPRKYHRAMLLNQVFVTAMYCIIGSIVYWYCGQYVASPALGSAGPLMKKISYGLSIPGLFFSVILWVHIPAKFILVRILRGSHHLAANTPTHWATWFTCTFACTTIAYIIGSAIPILSSIISLVGALIAPLLCIIPFGFMWFHDNTRGRTWQSLPTLTKAHAVWATFVILVGLFITVGGTYGAVVTIINQPGGGGPWSCADNSNSV</sequence>
<feature type="transmembrane region" description="Helical" evidence="6">
    <location>
        <begin position="76"/>
        <end position="100"/>
    </location>
</feature>
<dbReference type="EMBL" id="RSCE01000005">
    <property type="protein sequence ID" value="RSH82429.1"/>
    <property type="molecule type" value="Genomic_DNA"/>
</dbReference>
<dbReference type="InterPro" id="IPR013057">
    <property type="entry name" value="AA_transpt_TM"/>
</dbReference>
<dbReference type="AlphaFoldDB" id="A0A427XUC1"/>
<dbReference type="GO" id="GO:0015179">
    <property type="term" value="F:L-amino acid transmembrane transporter activity"/>
    <property type="evidence" value="ECO:0007669"/>
    <property type="project" value="TreeGrafter"/>
</dbReference>
<keyword evidence="4 6" id="KW-1133">Transmembrane helix</keyword>
<dbReference type="Gene3D" id="1.20.1740.10">
    <property type="entry name" value="Amino acid/polyamine transporter I"/>
    <property type="match status" value="1"/>
</dbReference>
<keyword evidence="3 6" id="KW-0812">Transmembrane</keyword>
<comment type="subcellular location">
    <subcellularLocation>
        <location evidence="1">Membrane</location>
        <topology evidence="1">Multi-pass membrane protein</topology>
    </subcellularLocation>
</comment>
<feature type="transmembrane region" description="Helical" evidence="6">
    <location>
        <begin position="267"/>
        <end position="289"/>
    </location>
</feature>
<feature type="domain" description="Amino acid transporter transmembrane" evidence="7">
    <location>
        <begin position="47"/>
        <end position="442"/>
    </location>
</feature>
<evidence type="ECO:0000256" key="1">
    <source>
        <dbReference type="ARBA" id="ARBA00004141"/>
    </source>
</evidence>
<name>A0A427XUC1_9TREE</name>
<gene>
    <name evidence="8" type="ORF">EHS24_007398</name>
</gene>
<evidence type="ECO:0000256" key="6">
    <source>
        <dbReference type="SAM" id="Phobius"/>
    </source>
</evidence>
<comment type="similarity">
    <text evidence="2">Belongs to the amino acid/polyamine transporter 2 family.</text>
</comment>
<feature type="transmembrane region" description="Helical" evidence="6">
    <location>
        <begin position="125"/>
        <end position="145"/>
    </location>
</feature>
<evidence type="ECO:0000256" key="3">
    <source>
        <dbReference type="ARBA" id="ARBA00022692"/>
    </source>
</evidence>
<evidence type="ECO:0000259" key="7">
    <source>
        <dbReference type="Pfam" id="PF01490"/>
    </source>
</evidence>
<dbReference type="FunFam" id="1.20.1740.10:FF:000039">
    <property type="entry name" value="Neutral amino acid transporter (Eurofung)"/>
    <property type="match status" value="1"/>
</dbReference>
<feature type="transmembrane region" description="Helical" evidence="6">
    <location>
        <begin position="234"/>
        <end position="255"/>
    </location>
</feature>
<dbReference type="Pfam" id="PF01490">
    <property type="entry name" value="Aa_trans"/>
    <property type="match status" value="1"/>
</dbReference>
<dbReference type="PANTHER" id="PTHR22950:SF683">
    <property type="entry name" value="AMINO ACID TRANSPORTER (EUROFUNG)"/>
    <property type="match status" value="1"/>
</dbReference>
<dbReference type="GeneID" id="39591941"/>
<keyword evidence="9" id="KW-1185">Reference proteome</keyword>
<accession>A0A427XUC1</accession>